<evidence type="ECO:0000313" key="2">
    <source>
        <dbReference type="Proteomes" id="UP000319478"/>
    </source>
</evidence>
<accession>A0ABQ0SIX6</accession>
<sequence>MADELLFCKYDLSLVIENQRAALLKELDAMSDSRLLNTDLAELQSYMKQKYQLEMIELGEPSIDEGRTKMQVGRYGGFHRGYDGGAVSVDAQRYTLEIPFTGDKDLFFCRGSTFNMNPPRGTVKGTIIATTMVERQPTADQVNATFERFLKDLDEHLGWLRPAVVGWNESISAVVDSNVKARRARADQTGAVASGLKFALKQRNDRAATFAAPVASRKKIAPQLPQARPVAPPEPALSDAIYRDILDTLQQMAEVMERSPHAYADMDEETLRFQFLVPLNAKFEGEARGEVFNYGGKTDILITSQGRNIFIGECKIWKGEKALSEAIDQVLGYLSWRDTKAAILLFNRNRSFSNVLEKIRPTVEKHPQCTSFDGKCGETEFAFTFARIDDASRKLKLTLLAFDVPGHVEGDSSTRRL</sequence>
<evidence type="ECO:0000313" key="1">
    <source>
        <dbReference type="EMBL" id="GEC65138.1"/>
    </source>
</evidence>
<gene>
    <name evidence="1" type="ORF">GHA01_29870</name>
</gene>
<name>A0ABQ0SIX6_NOVHA</name>
<dbReference type="Proteomes" id="UP000319478">
    <property type="component" value="Unassembled WGS sequence"/>
</dbReference>
<dbReference type="RefSeq" id="WP_003617635.1">
    <property type="nucleotide sequence ID" value="NZ_BJNN01000174.1"/>
</dbReference>
<keyword evidence="2" id="KW-1185">Reference proteome</keyword>
<protein>
    <submittedName>
        <fullName evidence="1">Uncharacterized protein</fullName>
    </submittedName>
</protein>
<dbReference type="EMBL" id="BJNN01000174">
    <property type="protein sequence ID" value="GEC65138.1"/>
    <property type="molecule type" value="Genomic_DNA"/>
</dbReference>
<comment type="caution">
    <text evidence="1">The sequence shown here is derived from an EMBL/GenBank/DDBJ whole genome shotgun (WGS) entry which is preliminary data.</text>
</comment>
<proteinExistence type="predicted"/>
<organism evidence="1 2">
    <name type="scientific">Novacetimonas hansenii</name>
    <name type="common">Komagataeibacter hansenii</name>
    <dbReference type="NCBI Taxonomy" id="436"/>
    <lineage>
        <taxon>Bacteria</taxon>
        <taxon>Pseudomonadati</taxon>
        <taxon>Pseudomonadota</taxon>
        <taxon>Alphaproteobacteria</taxon>
        <taxon>Acetobacterales</taxon>
        <taxon>Acetobacteraceae</taxon>
        <taxon>Novacetimonas</taxon>
    </lineage>
</organism>
<reference evidence="1 2" key="1">
    <citation type="submission" date="2019-06" db="EMBL/GenBank/DDBJ databases">
        <title>Whole genome shotgun sequence of Komagataeibacter hansenii NBRC 14820.</title>
        <authorList>
            <person name="Hosoyama A."/>
            <person name="Uohara A."/>
            <person name="Ohji S."/>
            <person name="Ichikawa N."/>
        </authorList>
    </citation>
    <scope>NUCLEOTIDE SEQUENCE [LARGE SCALE GENOMIC DNA]</scope>
    <source>
        <strain evidence="1 2">NBRC 14820</strain>
    </source>
</reference>